<feature type="compositionally biased region" description="Basic and acidic residues" evidence="1">
    <location>
        <begin position="540"/>
        <end position="551"/>
    </location>
</feature>
<feature type="compositionally biased region" description="Pro residues" evidence="1">
    <location>
        <begin position="437"/>
        <end position="446"/>
    </location>
</feature>
<feature type="transmembrane region" description="Helical" evidence="2">
    <location>
        <begin position="586"/>
        <end position="608"/>
    </location>
</feature>
<sequence>MADSRQSGEISAALADVDRASKTNPFSLANRDGRRLAAAAAAMGGLGGVLIPTGALAATPPPVHPTGQDLAPAAEPDTHLKTVPQAHFQPWPSPQSLTADLAAVLAWHGDSVRSDLDEELMACAVRVHQTFEQAYAQLVASTTPSTEGDSNETVNADASWETRMREAMAQMPDYATPFQPDPQLTDMPSLRQKHQIAVAECTQAIADFVLEWKPVAPRLSPDALERFLSHWDRRLRERVDDVPTYMPQSDGTALLRPTTCAHLVVTFSMAFMAHRGLASMVSAPSEVTAFAKKSESHEPLSDSPSDVALVLALREALPALYTHVYRVSNLQWHMATLPRRAREAWIFHNHLEVDDPDGPLPLLRPFQLRRMGLPEPEGYSIPVPPQRPVPPFLLAKQGPPFPGMWFVPAPPDPRWFGKAMPRFATNPETGELREWLVPPPPPPPSSSPIALASTSASRHVERPIEMPYRPVRIVVVTAARSSPQTMLRRAQPARQYMALEEKARTANSDGDSSQDDLVRGSEDDSDGRRDIDTENGGGKAGDERSDNKRNNGDASWSDSRATRLIHGKVSSGSSRQRSDASATQPFAYAAILVFFINAAITSLFILIFEWRTASIGRGAHQWFGDAFSVGRAGTRDNVGGRGDGQV</sequence>
<evidence type="ECO:0000256" key="1">
    <source>
        <dbReference type="SAM" id="MobiDB-lite"/>
    </source>
</evidence>
<keyword evidence="2" id="KW-0472">Membrane</keyword>
<gene>
    <name evidence="3" type="ORF">CXG81DRAFT_18652</name>
</gene>
<dbReference type="EMBL" id="ML014168">
    <property type="protein sequence ID" value="RKP01540.1"/>
    <property type="molecule type" value="Genomic_DNA"/>
</dbReference>
<protein>
    <submittedName>
        <fullName evidence="3">Uncharacterized protein</fullName>
    </submittedName>
</protein>
<dbReference type="Proteomes" id="UP000274922">
    <property type="component" value="Unassembled WGS sequence"/>
</dbReference>
<feature type="region of interest" description="Disordered" evidence="1">
    <location>
        <begin position="432"/>
        <end position="462"/>
    </location>
</feature>
<keyword evidence="2" id="KW-1133">Transmembrane helix</keyword>
<proteinExistence type="predicted"/>
<name>A0A4P9X8Z7_9FUNG</name>
<evidence type="ECO:0000256" key="2">
    <source>
        <dbReference type="SAM" id="Phobius"/>
    </source>
</evidence>
<feature type="region of interest" description="Disordered" evidence="1">
    <location>
        <begin position="501"/>
        <end position="579"/>
    </location>
</feature>
<evidence type="ECO:0000313" key="3">
    <source>
        <dbReference type="EMBL" id="RKP01540.1"/>
    </source>
</evidence>
<feature type="compositionally biased region" description="Basic and acidic residues" evidence="1">
    <location>
        <begin position="516"/>
        <end position="532"/>
    </location>
</feature>
<accession>A0A4P9X8Z7</accession>
<reference evidence="4" key="1">
    <citation type="journal article" date="2018" name="Nat. Microbiol.">
        <title>Leveraging single-cell genomics to expand the fungal tree of life.</title>
        <authorList>
            <person name="Ahrendt S.R."/>
            <person name="Quandt C.A."/>
            <person name="Ciobanu D."/>
            <person name="Clum A."/>
            <person name="Salamov A."/>
            <person name="Andreopoulos B."/>
            <person name="Cheng J.F."/>
            <person name="Woyke T."/>
            <person name="Pelin A."/>
            <person name="Henrissat B."/>
            <person name="Reynolds N.K."/>
            <person name="Benny G.L."/>
            <person name="Smith M.E."/>
            <person name="James T.Y."/>
            <person name="Grigoriev I.V."/>
        </authorList>
    </citation>
    <scope>NUCLEOTIDE SEQUENCE [LARGE SCALE GENOMIC DNA]</scope>
    <source>
        <strain evidence="4">ATCC 52028</strain>
    </source>
</reference>
<organism evidence="3 4">
    <name type="scientific">Caulochytrium protostelioides</name>
    <dbReference type="NCBI Taxonomy" id="1555241"/>
    <lineage>
        <taxon>Eukaryota</taxon>
        <taxon>Fungi</taxon>
        <taxon>Fungi incertae sedis</taxon>
        <taxon>Chytridiomycota</taxon>
        <taxon>Chytridiomycota incertae sedis</taxon>
        <taxon>Chytridiomycetes</taxon>
        <taxon>Caulochytriales</taxon>
        <taxon>Caulochytriaceae</taxon>
        <taxon>Caulochytrium</taxon>
    </lineage>
</organism>
<feature type="compositionally biased region" description="Low complexity" evidence="1">
    <location>
        <begin position="570"/>
        <end position="579"/>
    </location>
</feature>
<dbReference type="AlphaFoldDB" id="A0A4P9X8Z7"/>
<keyword evidence="4" id="KW-1185">Reference proteome</keyword>
<evidence type="ECO:0000313" key="4">
    <source>
        <dbReference type="Proteomes" id="UP000274922"/>
    </source>
</evidence>
<keyword evidence="2" id="KW-0812">Transmembrane</keyword>